<keyword evidence="1" id="KW-0472">Membrane</keyword>
<keyword evidence="1" id="KW-1133">Transmembrane helix</keyword>
<keyword evidence="1" id="KW-0812">Transmembrane</keyword>
<accession>A0A6C0C9X4</accession>
<dbReference type="AlphaFoldDB" id="A0A6C0C9X4"/>
<protein>
    <submittedName>
        <fullName evidence="2">Uncharacterized protein</fullName>
    </submittedName>
</protein>
<name>A0A6C0C9X4_9ZZZZ</name>
<dbReference type="EMBL" id="MN739364">
    <property type="protein sequence ID" value="QHT01133.1"/>
    <property type="molecule type" value="Genomic_DNA"/>
</dbReference>
<evidence type="ECO:0000256" key="1">
    <source>
        <dbReference type="SAM" id="Phobius"/>
    </source>
</evidence>
<feature type="transmembrane region" description="Helical" evidence="1">
    <location>
        <begin position="7"/>
        <end position="25"/>
    </location>
</feature>
<organism evidence="2">
    <name type="scientific">viral metagenome</name>
    <dbReference type="NCBI Taxonomy" id="1070528"/>
    <lineage>
        <taxon>unclassified sequences</taxon>
        <taxon>metagenomes</taxon>
        <taxon>organismal metagenomes</taxon>
    </lineage>
</organism>
<sequence length="462" mass="53120">MNYSTETIVIFVVVAFLILFFLYNLNKTENFEASYVRKSDNHPEDVFADSNSEFLTPDQITDPDTLDKLRQTILRAPSLSGAAEVAYNDIVSYRRGQIRPFNEGNSLVSEALAEADSFNADMFGNTYYLLWQADKKRESDTAQKRADEIIESGKNCVDFQNINQCMSVCNDSAYCTGFYIDSPNRCCMMIDPPIDYDRDRYNRTPNNTEEYGQKTVNNMIRSNGNKIIFEHVANNDGNSAYRVPVSRKQCKRLCPKCIMGRCPDNYRCTNMTADPRYNYSCIITNEDRYNENTGNTYDADYIPHLDAIYALNQYAGYDDIDEDPVLMIPEPDNLGLTDNIVPTQKQYEKINKRYDKYHIGPNTFQDELDYDIAQKAINANIKQEISTYNADKESDNMDTIATRGENDPIALASYYKFANQPVTEKPTIMKEQIEAFGPASAPQRRIVKSRDEAMRLYRRNFF</sequence>
<proteinExistence type="predicted"/>
<reference evidence="2" key="1">
    <citation type="journal article" date="2020" name="Nature">
        <title>Giant virus diversity and host interactions through global metagenomics.</title>
        <authorList>
            <person name="Schulz F."/>
            <person name="Roux S."/>
            <person name="Paez-Espino D."/>
            <person name="Jungbluth S."/>
            <person name="Walsh D.A."/>
            <person name="Denef V.J."/>
            <person name="McMahon K.D."/>
            <person name="Konstantinidis K.T."/>
            <person name="Eloe-Fadrosh E.A."/>
            <person name="Kyrpides N.C."/>
            <person name="Woyke T."/>
        </authorList>
    </citation>
    <scope>NUCLEOTIDE SEQUENCE</scope>
    <source>
        <strain evidence="2">GVMAG-M-3300020192-26</strain>
    </source>
</reference>
<evidence type="ECO:0000313" key="2">
    <source>
        <dbReference type="EMBL" id="QHT01133.1"/>
    </source>
</evidence>